<evidence type="ECO:0000259" key="1">
    <source>
        <dbReference type="PROSITE" id="PS50853"/>
    </source>
</evidence>
<accession>A0A3E2BL27</accession>
<proteinExistence type="predicted"/>
<dbReference type="AlphaFoldDB" id="A0A3E2BL27"/>
<dbReference type="InterPro" id="IPR056862">
    <property type="entry name" value="VWA7_N"/>
</dbReference>
<protein>
    <submittedName>
        <fullName evidence="2">Cell surface protein</fullName>
    </submittedName>
</protein>
<sequence>MRKILIGCLIFTILFCLLMIGYPLPWKIDNPILGPTAYGYTHEDITALAMGRLRGIPQWGIDKMIDHVNDPDFPIFMPDEYHYNNINQSNRQSIWDAAKNIISEKRWLAADWTNYFNAEEAYAAIGFLFHLVQDFYSHTNWVKYNDDDIIANLEEEDAPDFLNGDGPTLHDYPISPWWDEPRNDSILATIKQWELFEGLLHTRFGNQLAVDMLVNRLGITPNIVLFNPPSMPNSLPWNYVAPGFIKGQKIKIKWAHAGINHYLPICVKLYRDGVYFDDIISSGIMLNADEFEWTVGQCLTKSAPYDNSQPRYKLEIRVTTPAGDIIEQSEPFYILDPLYGQPYYLKAKADNWNCITLSWNDGASGESQYKIYRKKEGENDFSLIKTLAANTKSTTDNNIIQGVIYYYRIVAEFPNGKISTGPNEASTSIIDSPPVAPQNVNWYFKAGIVQIIWTEDPTNEQGVIIERKGGAEANYIVLGQLPPDVKKFYDYNPPQDPTGIVYYRLRFFNPRGSDECIVEVDLPLY</sequence>
<organism evidence="2 3">
    <name type="scientific">Candidatus Saccharicenans subterraneus</name>
    <dbReference type="NCBI Taxonomy" id="2508984"/>
    <lineage>
        <taxon>Bacteria</taxon>
        <taxon>Candidatus Aminicenantota</taxon>
        <taxon>Candidatus Aminicenantia</taxon>
        <taxon>Candidatus Aminicenantales</taxon>
        <taxon>Candidatus Saccharicenantaceae</taxon>
        <taxon>Candidatus Saccharicenans</taxon>
    </lineage>
</organism>
<feature type="domain" description="Fibronectin type-III" evidence="1">
    <location>
        <begin position="341"/>
        <end position="435"/>
    </location>
</feature>
<gene>
    <name evidence="2" type="ORF">OP8BY_0456</name>
</gene>
<name>A0A3E2BL27_9BACT</name>
<dbReference type="CDD" id="cd00063">
    <property type="entry name" value="FN3"/>
    <property type="match status" value="1"/>
</dbReference>
<dbReference type="Pfam" id="PF25107">
    <property type="entry name" value="VWA7_N"/>
    <property type="match status" value="1"/>
</dbReference>
<dbReference type="SUPFAM" id="SSF49265">
    <property type="entry name" value="Fibronectin type III"/>
    <property type="match status" value="1"/>
</dbReference>
<dbReference type="InterPro" id="IPR036116">
    <property type="entry name" value="FN3_sf"/>
</dbReference>
<dbReference type="InterPro" id="IPR013783">
    <property type="entry name" value="Ig-like_fold"/>
</dbReference>
<dbReference type="InterPro" id="IPR003961">
    <property type="entry name" value="FN3_dom"/>
</dbReference>
<evidence type="ECO:0000313" key="3">
    <source>
        <dbReference type="Proteomes" id="UP000257323"/>
    </source>
</evidence>
<evidence type="ECO:0000313" key="2">
    <source>
        <dbReference type="EMBL" id="RFT15347.1"/>
    </source>
</evidence>
<comment type="caution">
    <text evidence="2">The sequence shown here is derived from an EMBL/GenBank/DDBJ whole genome shotgun (WGS) entry which is preliminary data.</text>
</comment>
<reference evidence="2 3" key="1">
    <citation type="submission" date="2018-08" db="EMBL/GenBank/DDBJ databases">
        <title>Genome analysis of the thermophilic bacterium of the candidate phylum Aminicenantes from deep subsurface aquifer revealed its physiology and ecological role.</title>
        <authorList>
            <person name="Kadnikov V.V."/>
            <person name="Mardanov A.V."/>
            <person name="Beletsky A.V."/>
            <person name="Karnachuk O.V."/>
            <person name="Ravin N.V."/>
        </authorList>
    </citation>
    <scope>NUCLEOTIDE SEQUENCE [LARGE SCALE GENOMIC DNA]</scope>
    <source>
        <strain evidence="2">BY38</strain>
    </source>
</reference>
<dbReference type="EMBL" id="QUAH01000010">
    <property type="protein sequence ID" value="RFT15347.1"/>
    <property type="molecule type" value="Genomic_DNA"/>
</dbReference>
<dbReference type="PROSITE" id="PS50853">
    <property type="entry name" value="FN3"/>
    <property type="match status" value="1"/>
</dbReference>
<dbReference type="Gene3D" id="2.60.40.10">
    <property type="entry name" value="Immunoglobulins"/>
    <property type="match status" value="1"/>
</dbReference>
<dbReference type="Proteomes" id="UP000257323">
    <property type="component" value="Unassembled WGS sequence"/>
</dbReference>